<feature type="region of interest" description="Disordered" evidence="1">
    <location>
        <begin position="85"/>
        <end position="107"/>
    </location>
</feature>
<organism evidence="3 4">
    <name type="scientific">Magnaporthiopsis poae (strain ATCC 64411 / 73-15)</name>
    <name type="common">Kentucky bluegrass fungus</name>
    <name type="synonym">Magnaporthe poae</name>
    <dbReference type="NCBI Taxonomy" id="644358"/>
    <lineage>
        <taxon>Eukaryota</taxon>
        <taxon>Fungi</taxon>
        <taxon>Dikarya</taxon>
        <taxon>Ascomycota</taxon>
        <taxon>Pezizomycotina</taxon>
        <taxon>Sordariomycetes</taxon>
        <taxon>Sordariomycetidae</taxon>
        <taxon>Magnaporthales</taxon>
        <taxon>Magnaporthaceae</taxon>
        <taxon>Magnaporthiopsis</taxon>
    </lineage>
</organism>
<reference evidence="4" key="2">
    <citation type="submission" date="2010-05" db="EMBL/GenBank/DDBJ databases">
        <title>The genome sequence of Magnaporthe poae strain ATCC 64411.</title>
        <authorList>
            <person name="Ma L.-J."/>
            <person name="Dead R."/>
            <person name="Young S."/>
            <person name="Zeng Q."/>
            <person name="Koehrsen M."/>
            <person name="Alvarado L."/>
            <person name="Berlin A."/>
            <person name="Chapman S.B."/>
            <person name="Chen Z."/>
            <person name="Freedman E."/>
            <person name="Gellesch M."/>
            <person name="Goldberg J."/>
            <person name="Griggs A."/>
            <person name="Gujja S."/>
            <person name="Heilman E.R."/>
            <person name="Heiman D."/>
            <person name="Hepburn T."/>
            <person name="Howarth C."/>
            <person name="Jen D."/>
            <person name="Larson L."/>
            <person name="Mehta T."/>
            <person name="Neiman D."/>
            <person name="Pearson M."/>
            <person name="Roberts A."/>
            <person name="Saif S."/>
            <person name="Shea T."/>
            <person name="Shenoy N."/>
            <person name="Sisk P."/>
            <person name="Stolte C."/>
            <person name="Sykes S."/>
            <person name="Walk T."/>
            <person name="White J."/>
            <person name="Yandava C."/>
            <person name="Haas B."/>
            <person name="Nusbaum C."/>
            <person name="Birren B."/>
        </authorList>
    </citation>
    <scope>NUCLEOTIDE SEQUENCE [LARGE SCALE GENOMIC DNA]</scope>
    <source>
        <strain evidence="4">ATCC 64411 / 73-15</strain>
    </source>
</reference>
<evidence type="ECO:0000313" key="3">
    <source>
        <dbReference type="EnsemblFungi" id="MAPG_11277T0"/>
    </source>
</evidence>
<reference evidence="2" key="3">
    <citation type="submission" date="2011-03" db="EMBL/GenBank/DDBJ databases">
        <title>Annotation of Magnaporthe poae ATCC 64411.</title>
        <authorList>
            <person name="Ma L.-J."/>
            <person name="Dead R."/>
            <person name="Young S.K."/>
            <person name="Zeng Q."/>
            <person name="Gargeya S."/>
            <person name="Fitzgerald M."/>
            <person name="Haas B."/>
            <person name="Abouelleil A."/>
            <person name="Alvarado L."/>
            <person name="Arachchi H.M."/>
            <person name="Berlin A."/>
            <person name="Brown A."/>
            <person name="Chapman S.B."/>
            <person name="Chen Z."/>
            <person name="Dunbar C."/>
            <person name="Freedman E."/>
            <person name="Gearin G."/>
            <person name="Gellesch M."/>
            <person name="Goldberg J."/>
            <person name="Griggs A."/>
            <person name="Gujja S."/>
            <person name="Heiman D."/>
            <person name="Howarth C."/>
            <person name="Larson L."/>
            <person name="Lui A."/>
            <person name="MacDonald P.J.P."/>
            <person name="Mehta T."/>
            <person name="Montmayeur A."/>
            <person name="Murphy C."/>
            <person name="Neiman D."/>
            <person name="Pearson M."/>
            <person name="Priest M."/>
            <person name="Roberts A."/>
            <person name="Saif S."/>
            <person name="Shea T."/>
            <person name="Shenoy N."/>
            <person name="Sisk P."/>
            <person name="Stolte C."/>
            <person name="Sykes S."/>
            <person name="Yandava C."/>
            <person name="Wortman J."/>
            <person name="Nusbaum C."/>
            <person name="Birren B."/>
        </authorList>
    </citation>
    <scope>NUCLEOTIDE SEQUENCE</scope>
    <source>
        <strain evidence="2">ATCC 64411</strain>
    </source>
</reference>
<dbReference type="EMBL" id="GL876980">
    <property type="protein sequence ID" value="KLU92331.1"/>
    <property type="molecule type" value="Genomic_DNA"/>
</dbReference>
<reference evidence="3" key="5">
    <citation type="submission" date="2015-06" db="UniProtKB">
        <authorList>
            <consortium name="EnsemblFungi"/>
        </authorList>
    </citation>
    <scope>IDENTIFICATION</scope>
    <source>
        <strain evidence="3">ATCC 64411</strain>
    </source>
</reference>
<name>A0A0C4EEU6_MAGP6</name>
<reference evidence="2" key="1">
    <citation type="submission" date="2010-05" db="EMBL/GenBank/DDBJ databases">
        <title>The Genome Sequence of Magnaporthe poae strain ATCC 64411.</title>
        <authorList>
            <consortium name="The Broad Institute Genome Sequencing Platform"/>
            <consortium name="Broad Institute Genome Sequencing Center for Infectious Disease"/>
            <person name="Ma L.-J."/>
            <person name="Dead R."/>
            <person name="Young S."/>
            <person name="Zeng Q."/>
            <person name="Koehrsen M."/>
            <person name="Alvarado L."/>
            <person name="Berlin A."/>
            <person name="Chapman S.B."/>
            <person name="Chen Z."/>
            <person name="Freedman E."/>
            <person name="Gellesch M."/>
            <person name="Goldberg J."/>
            <person name="Griggs A."/>
            <person name="Gujja S."/>
            <person name="Heilman E.R."/>
            <person name="Heiman D."/>
            <person name="Hepburn T."/>
            <person name="Howarth C."/>
            <person name="Jen D."/>
            <person name="Larson L."/>
            <person name="Mehta T."/>
            <person name="Neiman D."/>
            <person name="Pearson M."/>
            <person name="Roberts A."/>
            <person name="Saif S."/>
            <person name="Shea T."/>
            <person name="Shenoy N."/>
            <person name="Sisk P."/>
            <person name="Stolte C."/>
            <person name="Sykes S."/>
            <person name="Walk T."/>
            <person name="White J."/>
            <person name="Yandava C."/>
            <person name="Haas B."/>
            <person name="Nusbaum C."/>
            <person name="Birren B."/>
        </authorList>
    </citation>
    <scope>NUCLEOTIDE SEQUENCE</scope>
    <source>
        <strain evidence="2">ATCC 64411</strain>
    </source>
</reference>
<dbReference type="EMBL" id="ADBL01002779">
    <property type="status" value="NOT_ANNOTATED_CDS"/>
    <property type="molecule type" value="Genomic_DNA"/>
</dbReference>
<evidence type="ECO:0000313" key="4">
    <source>
        <dbReference type="Proteomes" id="UP000011715"/>
    </source>
</evidence>
<dbReference type="VEuPathDB" id="FungiDB:MAPG_11277"/>
<dbReference type="AlphaFoldDB" id="A0A0C4EEU6"/>
<evidence type="ECO:0000256" key="1">
    <source>
        <dbReference type="SAM" id="MobiDB-lite"/>
    </source>
</evidence>
<protein>
    <submittedName>
        <fullName evidence="2 3">Uncharacterized protein</fullName>
    </submittedName>
</protein>
<accession>A0A0C4EEU6</accession>
<gene>
    <name evidence="2" type="ORF">MAPG_11277</name>
</gene>
<reference evidence="3" key="4">
    <citation type="journal article" date="2015" name="G3 (Bethesda)">
        <title>Genome sequences of three phytopathogenic species of the Magnaporthaceae family of fungi.</title>
        <authorList>
            <person name="Okagaki L.H."/>
            <person name="Nunes C.C."/>
            <person name="Sailsbery J."/>
            <person name="Clay B."/>
            <person name="Brown D."/>
            <person name="John T."/>
            <person name="Oh Y."/>
            <person name="Young N."/>
            <person name="Fitzgerald M."/>
            <person name="Haas B.J."/>
            <person name="Zeng Q."/>
            <person name="Young S."/>
            <person name="Adiconis X."/>
            <person name="Fan L."/>
            <person name="Levin J.Z."/>
            <person name="Mitchell T.K."/>
            <person name="Okubara P.A."/>
            <person name="Farman M.L."/>
            <person name="Kohn L.M."/>
            <person name="Birren B."/>
            <person name="Ma L.-J."/>
            <person name="Dean R.A."/>
        </authorList>
    </citation>
    <scope>NUCLEOTIDE SEQUENCE</scope>
    <source>
        <strain evidence="3">ATCC 64411 / 73-15</strain>
    </source>
</reference>
<evidence type="ECO:0000313" key="2">
    <source>
        <dbReference type="EMBL" id="KLU92331.1"/>
    </source>
</evidence>
<sequence length="182" mass="20414">MSAAREEYLLRTGRRSHFRVAPRWLMARSHRWISAFCPVAVGRGLQPSEYALLSARRLGWTWARICFPVVVAPIERPTFQAGSLPSGLGRASNKQQTTCSLSPPPQPNPSLFFTARINIGCGAGCRRALRTCPRRAKAEKRTPGDRRFAPTYQDFFRSYAMHVHRPRVAIALLQLQSPLPSG</sequence>
<keyword evidence="4" id="KW-1185">Reference proteome</keyword>
<dbReference type="EnsemblFungi" id="MAPG_11277T0">
    <property type="protein sequence ID" value="MAPG_11277T0"/>
    <property type="gene ID" value="MAPG_11277"/>
</dbReference>
<dbReference type="Proteomes" id="UP000011715">
    <property type="component" value="Unassembled WGS sequence"/>
</dbReference>
<proteinExistence type="predicted"/>